<comment type="caution">
    <text evidence="1">The sequence shown here is derived from an EMBL/GenBank/DDBJ whole genome shotgun (WGS) entry which is preliminary data.</text>
</comment>
<organism evidence="1 2">
    <name type="scientific">Adhaeribacter terreus</name>
    <dbReference type="NCBI Taxonomy" id="529703"/>
    <lineage>
        <taxon>Bacteria</taxon>
        <taxon>Pseudomonadati</taxon>
        <taxon>Bacteroidota</taxon>
        <taxon>Cytophagia</taxon>
        <taxon>Cytophagales</taxon>
        <taxon>Hymenobacteraceae</taxon>
        <taxon>Adhaeribacter</taxon>
    </lineage>
</organism>
<dbReference type="EMBL" id="JBHSKT010000001">
    <property type="protein sequence ID" value="MFC5269483.1"/>
    <property type="molecule type" value="Genomic_DNA"/>
</dbReference>
<dbReference type="Proteomes" id="UP001596161">
    <property type="component" value="Unassembled WGS sequence"/>
</dbReference>
<dbReference type="SUPFAM" id="SSF53756">
    <property type="entry name" value="UDP-Glycosyltransferase/glycogen phosphorylase"/>
    <property type="match status" value="1"/>
</dbReference>
<dbReference type="PANTHER" id="PTHR39662:SF1">
    <property type="entry name" value="DUF354 DOMAIN-CONTAINING PROTEIN"/>
    <property type="match status" value="1"/>
</dbReference>
<protein>
    <submittedName>
        <fullName evidence="1">DUF354 domain-containing protein</fullName>
    </submittedName>
</protein>
<name>A0ABW0E5E9_9BACT</name>
<dbReference type="InterPro" id="IPR007152">
    <property type="entry name" value="DUF354"/>
</dbReference>
<evidence type="ECO:0000313" key="1">
    <source>
        <dbReference type="EMBL" id="MFC5269483.1"/>
    </source>
</evidence>
<gene>
    <name evidence="1" type="ORF">ACFPIB_02600</name>
</gene>
<accession>A0ABW0E5E9</accession>
<proteinExistence type="predicted"/>
<dbReference type="PANTHER" id="PTHR39662">
    <property type="entry name" value="DUF354 DOMAIN-CONTAINING PROTEIN-RELATED"/>
    <property type="match status" value="1"/>
</dbReference>
<keyword evidence="2" id="KW-1185">Reference proteome</keyword>
<evidence type="ECO:0000313" key="2">
    <source>
        <dbReference type="Proteomes" id="UP001596161"/>
    </source>
</evidence>
<reference evidence="2" key="1">
    <citation type="journal article" date="2019" name="Int. J. Syst. Evol. Microbiol.">
        <title>The Global Catalogue of Microorganisms (GCM) 10K type strain sequencing project: providing services to taxonomists for standard genome sequencing and annotation.</title>
        <authorList>
            <consortium name="The Broad Institute Genomics Platform"/>
            <consortium name="The Broad Institute Genome Sequencing Center for Infectious Disease"/>
            <person name="Wu L."/>
            <person name="Ma J."/>
        </authorList>
    </citation>
    <scope>NUCLEOTIDE SEQUENCE [LARGE SCALE GENOMIC DNA]</scope>
    <source>
        <strain evidence="2">KACC 12602</strain>
    </source>
</reference>
<sequence length="351" mass="40185">MKSLTDMKSITDKKILIDIKHPAQLNLFKGLSKELQDENWDVTICYLDRGKLPKIIASEYAGFKTIPVGSSKGTKWSILWNGNIKRTLVFLKMIREHKYNICVTASSIPLALASRISKLPIIQFYDDPERGSINKINAKLSSQLFFPPIVKETSKVSTFNCLKEWSYLSPRRFKPDKAILEKYNLTPYNYVFIREVSNKSFNYYNQEDAIICGFSKEINTNTKVVLSLEDKSLTAKFPQHWTILEEPVGDIHSLIYYSKLVISSGDSMAREGAMLGVPSVYCGIRQMKANELLMKQGILSHLPGKTAVPFINTTIDAAFQEQAQLTVRNRLLENWDDMVVFMKEQINKYKR</sequence>
<dbReference type="Pfam" id="PF04007">
    <property type="entry name" value="DUF354"/>
    <property type="match status" value="1"/>
</dbReference>